<dbReference type="Gene3D" id="1.10.10.10">
    <property type="entry name" value="Winged helix-like DNA-binding domain superfamily/Winged helix DNA-binding domain"/>
    <property type="match status" value="1"/>
</dbReference>
<dbReference type="CDD" id="cd00090">
    <property type="entry name" value="HTH_ARSR"/>
    <property type="match status" value="1"/>
</dbReference>
<gene>
    <name evidence="2" type="ORF">L6637_02340</name>
</gene>
<sequence>MFDAENPDSQLFLSRVFQCLANPNTRKIVELLALGPRSVGEFLQVLDSTETRIKAAMTVLQTVGLVTEGKDRGGTTTVYLLNRMGLNLAQSWLGRVDAIAGDPVKSES</sequence>
<reference evidence="2" key="1">
    <citation type="submission" date="2022-01" db="EMBL/GenBank/DDBJ databases">
        <title>Genome sequnece data of strain Bradyrhizobium sp. nov.</title>
        <authorList>
            <person name="Zhang J."/>
        </authorList>
    </citation>
    <scope>NUCLEOTIDE SEQUENCE</scope>
    <source>
        <strain evidence="2">WYCCWR 12774</strain>
    </source>
</reference>
<keyword evidence="3" id="KW-1185">Reference proteome</keyword>
<dbReference type="InterPro" id="IPR011991">
    <property type="entry name" value="ArsR-like_HTH"/>
</dbReference>
<evidence type="ECO:0000259" key="1">
    <source>
        <dbReference type="SMART" id="SM00418"/>
    </source>
</evidence>
<protein>
    <recommendedName>
        <fullName evidence="1">HTH arsR-type domain-containing protein</fullName>
    </recommendedName>
</protein>
<dbReference type="RefSeq" id="WP_237868994.1">
    <property type="nucleotide sequence ID" value="NZ_JAKLUA010000001.1"/>
</dbReference>
<dbReference type="Proteomes" id="UP001139012">
    <property type="component" value="Unassembled WGS sequence"/>
</dbReference>
<dbReference type="SUPFAM" id="SSF46785">
    <property type="entry name" value="Winged helix' DNA-binding domain"/>
    <property type="match status" value="1"/>
</dbReference>
<dbReference type="InterPro" id="IPR036388">
    <property type="entry name" value="WH-like_DNA-bd_sf"/>
</dbReference>
<evidence type="ECO:0000313" key="3">
    <source>
        <dbReference type="Proteomes" id="UP001139012"/>
    </source>
</evidence>
<evidence type="ECO:0000313" key="2">
    <source>
        <dbReference type="EMBL" id="MCG2665771.1"/>
    </source>
</evidence>
<dbReference type="InterPro" id="IPR036390">
    <property type="entry name" value="WH_DNA-bd_sf"/>
</dbReference>
<proteinExistence type="predicted"/>
<comment type="caution">
    <text evidence="2">The sequence shown here is derived from an EMBL/GenBank/DDBJ whole genome shotgun (WGS) entry which is preliminary data.</text>
</comment>
<dbReference type="EMBL" id="JAKLUA010000001">
    <property type="protein sequence ID" value="MCG2665771.1"/>
    <property type="molecule type" value="Genomic_DNA"/>
</dbReference>
<name>A0ABS9LFT6_9BRAD</name>
<feature type="domain" description="HTH arsR-type" evidence="1">
    <location>
        <begin position="15"/>
        <end position="89"/>
    </location>
</feature>
<dbReference type="InterPro" id="IPR001845">
    <property type="entry name" value="HTH_ArsR_DNA-bd_dom"/>
</dbReference>
<organism evidence="2 3">
    <name type="scientific">Bradyrhizobium zhengyangense</name>
    <dbReference type="NCBI Taxonomy" id="2911009"/>
    <lineage>
        <taxon>Bacteria</taxon>
        <taxon>Pseudomonadati</taxon>
        <taxon>Pseudomonadota</taxon>
        <taxon>Alphaproteobacteria</taxon>
        <taxon>Hyphomicrobiales</taxon>
        <taxon>Nitrobacteraceae</taxon>
        <taxon>Bradyrhizobium</taxon>
    </lineage>
</organism>
<dbReference type="SMART" id="SM00418">
    <property type="entry name" value="HTH_ARSR"/>
    <property type="match status" value="1"/>
</dbReference>
<accession>A0ABS9LFT6</accession>